<sequence length="147" mass="15921">MAYLLGLFLMLAVLFSATAGNNLVSGLWDSIADKAAHFAFPKSEKEILISNLGSDYGLLDRFFSESTDSLLSSAGVSDQDKAILRKAAEAFSKSKNTVADLSSIIEKEKGLVKTATDKFLDFLKPDERASPEPTAIPPQCKLICEEN</sequence>
<accession>A0A0G1NCH4</accession>
<evidence type="ECO:0000313" key="2">
    <source>
        <dbReference type="EMBL" id="KKT81904.1"/>
    </source>
</evidence>
<protein>
    <recommendedName>
        <fullName evidence="4">DUF5667 domain-containing protein</fullName>
    </recommendedName>
</protein>
<evidence type="ECO:0000313" key="3">
    <source>
        <dbReference type="Proteomes" id="UP000034032"/>
    </source>
</evidence>
<name>A0A0G1NCH4_9BACT</name>
<feature type="chain" id="PRO_5002538777" description="DUF5667 domain-containing protein" evidence="1">
    <location>
        <begin position="20"/>
        <end position="147"/>
    </location>
</feature>
<evidence type="ECO:0000256" key="1">
    <source>
        <dbReference type="SAM" id="SignalP"/>
    </source>
</evidence>
<feature type="signal peptide" evidence="1">
    <location>
        <begin position="1"/>
        <end position="19"/>
    </location>
</feature>
<gene>
    <name evidence="2" type="ORF">UW79_C0013G0031</name>
</gene>
<evidence type="ECO:0008006" key="4">
    <source>
        <dbReference type="Google" id="ProtNLM"/>
    </source>
</evidence>
<dbReference type="EMBL" id="LCJR01000013">
    <property type="protein sequence ID" value="KKT81904.1"/>
    <property type="molecule type" value="Genomic_DNA"/>
</dbReference>
<reference evidence="2 3" key="1">
    <citation type="journal article" date="2015" name="Nature">
        <title>rRNA introns, odd ribosomes, and small enigmatic genomes across a large radiation of phyla.</title>
        <authorList>
            <person name="Brown C.T."/>
            <person name="Hug L.A."/>
            <person name="Thomas B.C."/>
            <person name="Sharon I."/>
            <person name="Castelle C.J."/>
            <person name="Singh A."/>
            <person name="Wilkins M.J."/>
            <person name="Williams K.H."/>
            <person name="Banfield J.F."/>
        </authorList>
    </citation>
    <scope>NUCLEOTIDE SEQUENCE [LARGE SCALE GENOMIC DNA]</scope>
</reference>
<dbReference type="AlphaFoldDB" id="A0A0G1NCH4"/>
<keyword evidence="1" id="KW-0732">Signal</keyword>
<comment type="caution">
    <text evidence="2">The sequence shown here is derived from an EMBL/GenBank/DDBJ whole genome shotgun (WGS) entry which is preliminary data.</text>
</comment>
<proteinExistence type="predicted"/>
<organism evidence="2 3">
    <name type="scientific">Candidatus Yanofskybacteria bacterium GW2011_GWA2_44_9</name>
    <dbReference type="NCBI Taxonomy" id="1619025"/>
    <lineage>
        <taxon>Bacteria</taxon>
        <taxon>Candidatus Yanofskyibacteriota</taxon>
    </lineage>
</organism>
<dbReference type="Proteomes" id="UP000034032">
    <property type="component" value="Unassembled WGS sequence"/>
</dbReference>